<keyword evidence="2" id="KW-0812">Transmembrane</keyword>
<evidence type="ECO:0008006" key="5">
    <source>
        <dbReference type="Google" id="ProtNLM"/>
    </source>
</evidence>
<accession>A0ABU1SBD8</accession>
<evidence type="ECO:0000256" key="2">
    <source>
        <dbReference type="SAM" id="Phobius"/>
    </source>
</evidence>
<dbReference type="RefSeq" id="WP_310019102.1">
    <property type="nucleotide sequence ID" value="NZ_JAVDUM010000005.1"/>
</dbReference>
<gene>
    <name evidence="3" type="ORF">J2Y69_001483</name>
</gene>
<feature type="transmembrane region" description="Helical" evidence="2">
    <location>
        <begin position="81"/>
        <end position="102"/>
    </location>
</feature>
<proteinExistence type="predicted"/>
<organism evidence="3 4">
    <name type="scientific">Microbacterium resistens</name>
    <dbReference type="NCBI Taxonomy" id="156977"/>
    <lineage>
        <taxon>Bacteria</taxon>
        <taxon>Bacillati</taxon>
        <taxon>Actinomycetota</taxon>
        <taxon>Actinomycetes</taxon>
        <taxon>Micrococcales</taxon>
        <taxon>Microbacteriaceae</taxon>
        <taxon>Microbacterium</taxon>
    </lineage>
</organism>
<evidence type="ECO:0000313" key="3">
    <source>
        <dbReference type="EMBL" id="MDR6866884.1"/>
    </source>
</evidence>
<protein>
    <recommendedName>
        <fullName evidence="5">DUF3618 domain-containing protein</fullName>
    </recommendedName>
</protein>
<feature type="compositionally biased region" description="Polar residues" evidence="1">
    <location>
        <begin position="1"/>
        <end position="21"/>
    </location>
</feature>
<name>A0ABU1SBD8_9MICO</name>
<comment type="caution">
    <text evidence="3">The sequence shown here is derived from an EMBL/GenBank/DDBJ whole genome shotgun (WGS) entry which is preliminary data.</text>
</comment>
<keyword evidence="4" id="KW-1185">Reference proteome</keyword>
<reference evidence="3 4" key="1">
    <citation type="submission" date="2023-07" db="EMBL/GenBank/DDBJ databases">
        <title>Sorghum-associated microbial communities from plants grown in Nebraska, USA.</title>
        <authorList>
            <person name="Schachtman D."/>
        </authorList>
    </citation>
    <scope>NUCLEOTIDE SEQUENCE [LARGE SCALE GENOMIC DNA]</scope>
    <source>
        <strain evidence="3 4">2980</strain>
    </source>
</reference>
<evidence type="ECO:0000313" key="4">
    <source>
        <dbReference type="Proteomes" id="UP001259347"/>
    </source>
</evidence>
<evidence type="ECO:0000256" key="1">
    <source>
        <dbReference type="SAM" id="MobiDB-lite"/>
    </source>
</evidence>
<keyword evidence="2" id="KW-0472">Membrane</keyword>
<sequence>MTTADPRNTAGSRSTAGQRASASLPRTAVPHGIADPVTSARAELKAALAAIEVKGNLPRRLEKASTEAAGKARAFARRNPAGAIAGAIGIAVAVGGIVWATARILSR</sequence>
<dbReference type="EMBL" id="JAVDUM010000005">
    <property type="protein sequence ID" value="MDR6866884.1"/>
    <property type="molecule type" value="Genomic_DNA"/>
</dbReference>
<keyword evidence="2" id="KW-1133">Transmembrane helix</keyword>
<dbReference type="Proteomes" id="UP001259347">
    <property type="component" value="Unassembled WGS sequence"/>
</dbReference>
<feature type="region of interest" description="Disordered" evidence="1">
    <location>
        <begin position="1"/>
        <end position="33"/>
    </location>
</feature>